<dbReference type="Gene3D" id="1.20.1250.20">
    <property type="entry name" value="MFS general substrate transporter like domains"/>
    <property type="match status" value="1"/>
</dbReference>
<feature type="transmembrane region" description="Helical" evidence="7">
    <location>
        <begin position="437"/>
        <end position="453"/>
    </location>
</feature>
<dbReference type="InterPro" id="IPR020846">
    <property type="entry name" value="MFS_dom"/>
</dbReference>
<feature type="transmembrane region" description="Helical" evidence="7">
    <location>
        <begin position="130"/>
        <end position="151"/>
    </location>
</feature>
<feature type="domain" description="Major facilitator superfamily (MFS) profile" evidence="8">
    <location>
        <begin position="18"/>
        <end position="461"/>
    </location>
</feature>
<dbReference type="Pfam" id="PF07690">
    <property type="entry name" value="MFS_1"/>
    <property type="match status" value="1"/>
</dbReference>
<dbReference type="EMBL" id="DS234991">
    <property type="protein sequence ID" value="EEB09967.1"/>
    <property type="molecule type" value="Genomic_DNA"/>
</dbReference>
<feature type="transmembrane region" description="Helical" evidence="7">
    <location>
        <begin position="407"/>
        <end position="425"/>
    </location>
</feature>
<sequence length="461" mass="51292">MLPVPVLEKLKFLYPVYVLGIISVGYIVGELGHYLIGVTSKETAKDLHYGDISCQLNDTTLSVSELPFSCETANNSETCYSYNINGTPYCEWEYNGLGLDYQILAGPSFIAVFTVVGVFFGIVADRWNRIRMLTICTIIFAIAIFLMGAVTEFWHLVILRMVLAAGEASVNPIGTGILSDIFPEEKRALVMSIFNWGIYGGYGMAFPVGRYVPLLNAWDLGWRVCYYGVGIVGIIVGILTGLTIKEPERKIIGEETTADRSTQKKKKDWKVILQPRVVLLCLAASIRHTGGMTFGYNCDLFYREYFPDYDLGWWLFAVTVVIGSIGVVAGGVISDKFVSKMGIKSRVLVLAISQLIASPFAFGSVYFDPVGAMITLAISYFFAEMWFGIVFAILVEVVPLSMRSTTVGIFLFVMNNVGGNLPILVEPIRTSLGFRESLYILYAGFYLISKYKFKEKTRAFF</sequence>
<dbReference type="AlphaFoldDB" id="E0V9B1"/>
<evidence type="ECO:0000259" key="8">
    <source>
        <dbReference type="PROSITE" id="PS50850"/>
    </source>
</evidence>
<dbReference type="Proteomes" id="UP000009046">
    <property type="component" value="Unassembled WGS sequence"/>
</dbReference>
<dbReference type="GO" id="GO:0022857">
    <property type="term" value="F:transmembrane transporter activity"/>
    <property type="evidence" value="ECO:0007669"/>
    <property type="project" value="InterPro"/>
</dbReference>
<organism>
    <name type="scientific">Pediculus humanus subsp. corporis</name>
    <name type="common">Body louse</name>
    <dbReference type="NCBI Taxonomy" id="121224"/>
    <lineage>
        <taxon>Eukaryota</taxon>
        <taxon>Metazoa</taxon>
        <taxon>Ecdysozoa</taxon>
        <taxon>Arthropoda</taxon>
        <taxon>Hexapoda</taxon>
        <taxon>Insecta</taxon>
        <taxon>Pterygota</taxon>
        <taxon>Neoptera</taxon>
        <taxon>Paraneoptera</taxon>
        <taxon>Psocodea</taxon>
        <taxon>Troctomorpha</taxon>
        <taxon>Phthiraptera</taxon>
        <taxon>Anoplura</taxon>
        <taxon>Pediculidae</taxon>
        <taxon>Pediculus</taxon>
    </lineage>
</organism>
<comment type="subcellular location">
    <subcellularLocation>
        <location evidence="1">Membrane</location>
        <topology evidence="1">Multi-pass membrane protein</topology>
    </subcellularLocation>
</comment>
<dbReference type="InParanoid" id="E0V9B1"/>
<evidence type="ECO:0000256" key="1">
    <source>
        <dbReference type="ARBA" id="ARBA00004141"/>
    </source>
</evidence>
<comment type="similarity">
    <text evidence="6">Belongs to the major facilitator superfamily. Spinster (TC 2.A.1.49) family.</text>
</comment>
<dbReference type="HOGENOM" id="CLU_001265_5_12_1"/>
<evidence type="ECO:0000256" key="7">
    <source>
        <dbReference type="SAM" id="Phobius"/>
    </source>
</evidence>
<evidence type="ECO:0000256" key="5">
    <source>
        <dbReference type="ARBA" id="ARBA00023136"/>
    </source>
</evidence>
<dbReference type="PROSITE" id="PS50850">
    <property type="entry name" value="MFS"/>
    <property type="match status" value="1"/>
</dbReference>
<accession>E0V9B1</accession>
<evidence type="ECO:0000313" key="10">
    <source>
        <dbReference type="EnsemblMetazoa" id="PHUM007680-PA"/>
    </source>
</evidence>
<reference evidence="9" key="1">
    <citation type="submission" date="2007-04" db="EMBL/GenBank/DDBJ databases">
        <title>Annotation of Pediculus humanus corporis strain USDA.</title>
        <authorList>
            <person name="Kirkness E."/>
            <person name="Hannick L."/>
            <person name="Hass B."/>
            <person name="Bruggner R."/>
            <person name="Lawson D."/>
            <person name="Bidwell S."/>
            <person name="Joardar V."/>
            <person name="Caler E."/>
            <person name="Walenz B."/>
            <person name="Inman J."/>
            <person name="Schobel S."/>
            <person name="Galinsky K."/>
            <person name="Amedeo P."/>
            <person name="Strausberg R."/>
        </authorList>
    </citation>
    <scope>NUCLEOTIDE SEQUENCE</scope>
    <source>
        <strain evidence="9">USDA</strain>
    </source>
</reference>
<dbReference type="GeneID" id="8233523"/>
<feature type="transmembrane region" description="Helical" evidence="7">
    <location>
        <begin position="12"/>
        <end position="36"/>
    </location>
</feature>
<feature type="transmembrane region" description="Helical" evidence="7">
    <location>
        <begin position="311"/>
        <end position="333"/>
    </location>
</feature>
<dbReference type="STRING" id="121224.E0V9B1"/>
<evidence type="ECO:0000313" key="11">
    <source>
        <dbReference type="Proteomes" id="UP000009046"/>
    </source>
</evidence>
<dbReference type="EnsemblMetazoa" id="PHUM007680-RA">
    <property type="protein sequence ID" value="PHUM007680-PA"/>
    <property type="gene ID" value="PHUM007680"/>
</dbReference>
<keyword evidence="4 7" id="KW-1133">Transmembrane helix</keyword>
<protein>
    <recommendedName>
        <fullName evidence="8">Major facilitator superfamily (MFS) profile domain-containing protein</fullName>
    </recommendedName>
</protein>
<dbReference type="eggNOG" id="KOG1330">
    <property type="taxonomic scope" value="Eukaryota"/>
</dbReference>
<feature type="transmembrane region" description="Helical" evidence="7">
    <location>
        <begin position="373"/>
        <end position="395"/>
    </location>
</feature>
<reference evidence="9" key="2">
    <citation type="submission" date="2007-04" db="EMBL/GenBank/DDBJ databases">
        <title>The genome of the human body louse.</title>
        <authorList>
            <consortium name="The Human Body Louse Genome Consortium"/>
            <person name="Kirkness E."/>
            <person name="Walenz B."/>
            <person name="Hass B."/>
            <person name="Bruggner R."/>
            <person name="Strausberg R."/>
        </authorList>
    </citation>
    <scope>NUCLEOTIDE SEQUENCE</scope>
    <source>
        <strain evidence="9">USDA</strain>
    </source>
</reference>
<dbReference type="InterPro" id="IPR036259">
    <property type="entry name" value="MFS_trans_sf"/>
</dbReference>
<keyword evidence="5 7" id="KW-0472">Membrane</keyword>
<keyword evidence="3 7" id="KW-0812">Transmembrane</keyword>
<dbReference type="EMBL" id="AAZO01000091">
    <property type="status" value="NOT_ANNOTATED_CDS"/>
    <property type="molecule type" value="Genomic_DNA"/>
</dbReference>
<dbReference type="SUPFAM" id="SSF103473">
    <property type="entry name" value="MFS general substrate transporter"/>
    <property type="match status" value="1"/>
</dbReference>
<evidence type="ECO:0000256" key="3">
    <source>
        <dbReference type="ARBA" id="ARBA00022692"/>
    </source>
</evidence>
<dbReference type="OMA" id="FGSVYFE"/>
<dbReference type="VEuPathDB" id="VectorBase:PHUM007680"/>
<dbReference type="CDD" id="cd17328">
    <property type="entry name" value="MFS_spinster_like"/>
    <property type="match status" value="1"/>
</dbReference>
<dbReference type="FunCoup" id="E0V9B1">
    <property type="interactions" value="5"/>
</dbReference>
<dbReference type="GO" id="GO:0016020">
    <property type="term" value="C:membrane"/>
    <property type="evidence" value="ECO:0007669"/>
    <property type="project" value="UniProtKB-SubCell"/>
</dbReference>
<evidence type="ECO:0000256" key="2">
    <source>
        <dbReference type="ARBA" id="ARBA00022448"/>
    </source>
</evidence>
<proteinExistence type="inferred from homology"/>
<dbReference type="PANTHER" id="PTHR23505">
    <property type="entry name" value="SPINSTER"/>
    <property type="match status" value="1"/>
</dbReference>
<feature type="transmembrane region" description="Helical" evidence="7">
    <location>
        <begin position="345"/>
        <end position="367"/>
    </location>
</feature>
<evidence type="ECO:0000313" key="9">
    <source>
        <dbReference type="EMBL" id="EEB09967.1"/>
    </source>
</evidence>
<reference evidence="10" key="3">
    <citation type="submission" date="2021-02" db="UniProtKB">
        <authorList>
            <consortium name="EnsemblMetazoa"/>
        </authorList>
    </citation>
    <scope>IDENTIFICATION</scope>
    <source>
        <strain evidence="10">USDA</strain>
    </source>
</reference>
<keyword evidence="2" id="KW-0813">Transport</keyword>
<dbReference type="InterPro" id="IPR011701">
    <property type="entry name" value="MFS"/>
</dbReference>
<dbReference type="KEGG" id="phu:Phum_PHUM007680"/>
<keyword evidence="11" id="KW-1185">Reference proteome</keyword>
<gene>
    <name evidence="10" type="primary">8233523</name>
    <name evidence="9" type="ORF">Phum_PHUM007680</name>
</gene>
<dbReference type="InterPro" id="IPR044770">
    <property type="entry name" value="MFS_spinster-like"/>
</dbReference>
<feature type="transmembrane region" description="Helical" evidence="7">
    <location>
        <begin position="220"/>
        <end position="242"/>
    </location>
</feature>
<name>E0V9B1_PEDHC</name>
<feature type="transmembrane region" description="Helical" evidence="7">
    <location>
        <begin position="101"/>
        <end position="123"/>
    </location>
</feature>
<dbReference type="CTD" id="8233523"/>
<evidence type="ECO:0000256" key="4">
    <source>
        <dbReference type="ARBA" id="ARBA00022989"/>
    </source>
</evidence>
<feature type="transmembrane region" description="Helical" evidence="7">
    <location>
        <begin position="271"/>
        <end position="291"/>
    </location>
</feature>
<evidence type="ECO:0000256" key="6">
    <source>
        <dbReference type="ARBA" id="ARBA00024338"/>
    </source>
</evidence>
<dbReference type="PANTHER" id="PTHR23505:SF96">
    <property type="entry name" value="LP14756P"/>
    <property type="match status" value="1"/>
</dbReference>
<dbReference type="RefSeq" id="XP_002422705.1">
    <property type="nucleotide sequence ID" value="XM_002422660.1"/>
</dbReference>
<dbReference type="OrthoDB" id="3639251at2759"/>